<sequence>MAKSLLRLMQSPKLSELLAYKNQRVIQYYCHYHIEVTPEQANQLFTDLLAWLWLNVYRQLNNRRTYLFGPLLLLDDLWHAFILHTRDYYAFCIHFFDAYIHHEIETPGAEHELSAEELADFLQDCFEHLGEEWVLRYFSSLLGNSKTD</sequence>
<dbReference type="Proteomes" id="UP000054858">
    <property type="component" value="Unassembled WGS sequence"/>
</dbReference>
<organism evidence="1 2">
    <name type="scientific">Legionella oakridgensis</name>
    <dbReference type="NCBI Taxonomy" id="29423"/>
    <lineage>
        <taxon>Bacteria</taxon>
        <taxon>Pseudomonadati</taxon>
        <taxon>Pseudomonadota</taxon>
        <taxon>Gammaproteobacteria</taxon>
        <taxon>Legionellales</taxon>
        <taxon>Legionellaceae</taxon>
        <taxon>Legionella</taxon>
    </lineage>
</organism>
<gene>
    <name evidence="1" type="ORF">Loak_1697</name>
</gene>
<evidence type="ECO:0000313" key="2">
    <source>
        <dbReference type="Proteomes" id="UP000054858"/>
    </source>
</evidence>
<dbReference type="EMBL" id="LNYP01000029">
    <property type="protein sequence ID" value="KTD38021.1"/>
    <property type="molecule type" value="Genomic_DNA"/>
</dbReference>
<comment type="caution">
    <text evidence="1">The sequence shown here is derived from an EMBL/GenBank/DDBJ whole genome shotgun (WGS) entry which is preliminary data.</text>
</comment>
<dbReference type="AlphaFoldDB" id="A0A0W0X0C6"/>
<dbReference type="RefSeq" id="WP_337589107.1">
    <property type="nucleotide sequence ID" value="NZ_LCUA01000004.1"/>
</dbReference>
<reference evidence="1 2" key="1">
    <citation type="submission" date="2015-11" db="EMBL/GenBank/DDBJ databases">
        <title>Genomic analysis of 38 Legionella species identifies large and diverse effector repertoires.</title>
        <authorList>
            <person name="Burstein D."/>
            <person name="Amaro F."/>
            <person name="Zusman T."/>
            <person name="Lifshitz Z."/>
            <person name="Cohen O."/>
            <person name="Gilbert J.A."/>
            <person name="Pupko T."/>
            <person name="Shuman H.A."/>
            <person name="Segal G."/>
        </authorList>
    </citation>
    <scope>NUCLEOTIDE SEQUENCE [LARGE SCALE GENOMIC DNA]</scope>
    <source>
        <strain evidence="1 2">Oak Ridge-10</strain>
    </source>
</reference>
<accession>A0A0W0X0C6</accession>
<name>A0A0W0X0C6_9GAMM</name>
<evidence type="ECO:0000313" key="1">
    <source>
        <dbReference type="EMBL" id="KTD38021.1"/>
    </source>
</evidence>
<dbReference type="PATRIC" id="fig|29423.5.peg.1777"/>
<protein>
    <submittedName>
        <fullName evidence="1">Uncharacterized protein</fullName>
    </submittedName>
</protein>
<proteinExistence type="predicted"/>